<feature type="domain" description="MRNA cap 0 methyltransferase" evidence="19">
    <location>
        <begin position="207"/>
        <end position="514"/>
    </location>
</feature>
<evidence type="ECO:0000256" key="8">
    <source>
        <dbReference type="ARBA" id="ARBA00022884"/>
    </source>
</evidence>
<feature type="binding site" evidence="16">
    <location>
        <position position="338"/>
    </location>
    <ligand>
        <name>S-adenosyl-L-methionine</name>
        <dbReference type="ChEBI" id="CHEBI:59789"/>
    </ligand>
</feature>
<proteinExistence type="inferred from homology"/>
<feature type="binding site" evidence="16">
    <location>
        <position position="220"/>
    </location>
    <ligand>
        <name>S-adenosyl-L-methionine</name>
        <dbReference type="ChEBI" id="CHEBI:59789"/>
    </ligand>
</feature>
<feature type="compositionally biased region" description="Basic and acidic residues" evidence="18">
    <location>
        <begin position="99"/>
        <end position="128"/>
    </location>
</feature>
<evidence type="ECO:0000256" key="17">
    <source>
        <dbReference type="PIRSR" id="PIRSR028762-2"/>
    </source>
</evidence>
<evidence type="ECO:0000256" key="6">
    <source>
        <dbReference type="ARBA" id="ARBA00022679"/>
    </source>
</evidence>
<evidence type="ECO:0000256" key="15">
    <source>
        <dbReference type="PIRNR" id="PIRNR028762"/>
    </source>
</evidence>
<dbReference type="Proteomes" id="UP000590412">
    <property type="component" value="Unassembled WGS sequence"/>
</dbReference>
<reference evidence="20" key="1">
    <citation type="submission" date="2020-03" db="EMBL/GenBank/DDBJ databases">
        <title>FDA dAtabase for Regulatory Grade micrObial Sequences (FDA-ARGOS): Supporting development and validation of Infectious Disease Dx tests.</title>
        <authorList>
            <person name="Campos J."/>
            <person name="Goldberg B."/>
            <person name="Tallon L."/>
            <person name="Sadzewicz L."/>
            <person name="Vavikolanu K."/>
            <person name="Mehta A."/>
            <person name="Aluvathingal J."/>
            <person name="Nadendla S."/>
            <person name="Nandy P."/>
            <person name="Geyer C."/>
            <person name="Yan Y."/>
            <person name="Sichtig H."/>
        </authorList>
    </citation>
    <scope>NUCLEOTIDE SEQUENCE [LARGE SCALE GENOMIC DNA]</scope>
    <source>
        <strain evidence="20">FDAARGOS_652</strain>
    </source>
</reference>
<keyword evidence="8 15" id="KW-0694">RNA-binding</keyword>
<dbReference type="SUPFAM" id="SSF53335">
    <property type="entry name" value="S-adenosyl-L-methionine-dependent methyltransferases"/>
    <property type="match status" value="1"/>
</dbReference>
<dbReference type="InterPro" id="IPR004971">
    <property type="entry name" value="mRNA_G-N7_MeTrfase_dom"/>
</dbReference>
<evidence type="ECO:0000256" key="9">
    <source>
        <dbReference type="ARBA" id="ARBA00023042"/>
    </source>
</evidence>
<evidence type="ECO:0000256" key="18">
    <source>
        <dbReference type="SAM" id="MobiDB-lite"/>
    </source>
</evidence>
<feature type="binding site" evidence="16">
    <location>
        <position position="343"/>
    </location>
    <ligand>
        <name>S-adenosyl-L-methionine</name>
        <dbReference type="ChEBI" id="CHEBI:59789"/>
    </ligand>
</feature>
<evidence type="ECO:0000256" key="12">
    <source>
        <dbReference type="ARBA" id="ARBA00033387"/>
    </source>
</evidence>
<dbReference type="CDD" id="cd02440">
    <property type="entry name" value="AdoMet_MTases"/>
    <property type="match status" value="1"/>
</dbReference>
<dbReference type="Pfam" id="PF03291">
    <property type="entry name" value="mRNA_G-N7_MeTrfase"/>
    <property type="match status" value="1"/>
</dbReference>
<dbReference type="AlphaFoldDB" id="A0A8X7NMV3"/>
<feature type="site" description="mRNA cap binding" evidence="17">
    <location>
        <position position="342"/>
    </location>
</feature>
<gene>
    <name evidence="20" type="primary">ABD1</name>
    <name evidence="20" type="ORF">FOB60_002601</name>
</gene>
<evidence type="ECO:0000256" key="2">
    <source>
        <dbReference type="ARBA" id="ARBA00004123"/>
    </source>
</evidence>
<feature type="binding site" evidence="16">
    <location>
        <position position="266"/>
    </location>
    <ligand>
        <name>S-adenosyl-L-methionine</name>
        <dbReference type="ChEBI" id="CHEBI:59789"/>
    </ligand>
</feature>
<evidence type="ECO:0000256" key="16">
    <source>
        <dbReference type="PIRSR" id="PIRSR028762-1"/>
    </source>
</evidence>
<evidence type="ECO:0000256" key="7">
    <source>
        <dbReference type="ARBA" id="ARBA00022691"/>
    </source>
</evidence>
<keyword evidence="9 15" id="KW-0506">mRNA capping</keyword>
<dbReference type="InterPro" id="IPR029063">
    <property type="entry name" value="SAM-dependent_MTases_sf"/>
</dbReference>
<dbReference type="EMBL" id="JABWAB010000004">
    <property type="protein sequence ID" value="KAF6052345.1"/>
    <property type="molecule type" value="Genomic_DNA"/>
</dbReference>
<evidence type="ECO:0000256" key="14">
    <source>
        <dbReference type="ARBA" id="ARBA00049739"/>
    </source>
</evidence>
<accession>A0A8X7NMV3</accession>
<comment type="subcellular location">
    <subcellularLocation>
        <location evidence="2 15">Nucleus</location>
    </subcellularLocation>
</comment>
<dbReference type="GO" id="GO:0005634">
    <property type="term" value="C:nucleus"/>
    <property type="evidence" value="ECO:0007669"/>
    <property type="project" value="UniProtKB-SubCell"/>
</dbReference>
<keyword evidence="5 15" id="KW-0507">mRNA processing</keyword>
<feature type="compositionally biased region" description="Polar residues" evidence="18">
    <location>
        <begin position="156"/>
        <end position="170"/>
    </location>
</feature>
<feature type="binding site" evidence="16">
    <location>
        <position position="308"/>
    </location>
    <ligand>
        <name>S-adenosyl-L-methionine</name>
        <dbReference type="ChEBI" id="CHEBI:59789"/>
    </ligand>
</feature>
<dbReference type="InterPro" id="IPR039753">
    <property type="entry name" value="RG7MT1"/>
</dbReference>
<protein>
    <recommendedName>
        <fullName evidence="14 15">mRNA cap guanine-N(7) methyltransferase</fullName>
        <ecNumber evidence="3 15">2.1.1.56</ecNumber>
    </recommendedName>
    <alternativeName>
        <fullName evidence="11 15">mRNA (guanine-N(7))-methyltransferase</fullName>
    </alternativeName>
    <alternativeName>
        <fullName evidence="12 15">mRNA cap methyltransferase</fullName>
    </alternativeName>
</protein>
<feature type="region of interest" description="Disordered" evidence="18">
    <location>
        <begin position="1"/>
        <end position="182"/>
    </location>
</feature>
<dbReference type="PANTHER" id="PTHR12189:SF2">
    <property type="entry name" value="MRNA CAP GUANINE-N7 METHYLTRANSFERASE"/>
    <property type="match status" value="1"/>
</dbReference>
<evidence type="ECO:0000256" key="13">
    <source>
        <dbReference type="ARBA" id="ARBA00044712"/>
    </source>
</evidence>
<feature type="compositionally biased region" description="Acidic residues" evidence="18">
    <location>
        <begin position="129"/>
        <end position="145"/>
    </location>
</feature>
<dbReference type="GO" id="GO:0004482">
    <property type="term" value="F:mRNA 5'-cap (guanine-N7-)-methyltransferase activity"/>
    <property type="evidence" value="ECO:0007669"/>
    <property type="project" value="UniProtKB-EC"/>
</dbReference>
<evidence type="ECO:0000256" key="4">
    <source>
        <dbReference type="ARBA" id="ARBA00022603"/>
    </source>
</evidence>
<evidence type="ECO:0000256" key="11">
    <source>
        <dbReference type="ARBA" id="ARBA00032772"/>
    </source>
</evidence>
<feature type="binding site" evidence="16">
    <location>
        <position position="244"/>
    </location>
    <ligand>
        <name>S-adenosyl-L-methionine</name>
        <dbReference type="ChEBI" id="CHEBI:59789"/>
    </ligand>
</feature>
<dbReference type="PIRSF" id="PIRSF028762">
    <property type="entry name" value="ABD1"/>
    <property type="match status" value="1"/>
</dbReference>
<feature type="compositionally biased region" description="Polar residues" evidence="18">
    <location>
        <begin position="77"/>
        <end position="97"/>
    </location>
</feature>
<dbReference type="FunFam" id="3.40.50.150:FF:000280">
    <property type="entry name" value="mRNA cap guanine-N7 methyltransferase"/>
    <property type="match status" value="1"/>
</dbReference>
<comment type="caution">
    <text evidence="20">The sequence shown here is derived from an EMBL/GenBank/DDBJ whole genome shotgun (WGS) entry which is preliminary data.</text>
</comment>
<organism evidence="20 21">
    <name type="scientific">Candida parapsilosis</name>
    <name type="common">Yeast</name>
    <dbReference type="NCBI Taxonomy" id="5480"/>
    <lineage>
        <taxon>Eukaryota</taxon>
        <taxon>Fungi</taxon>
        <taxon>Dikarya</taxon>
        <taxon>Ascomycota</taxon>
        <taxon>Saccharomycotina</taxon>
        <taxon>Pichiomycetes</taxon>
        <taxon>Debaryomycetaceae</taxon>
        <taxon>Candida/Lodderomyces clade</taxon>
        <taxon>Candida</taxon>
    </lineage>
</organism>
<evidence type="ECO:0000313" key="20">
    <source>
        <dbReference type="EMBL" id="KAF6052345.1"/>
    </source>
</evidence>
<feature type="site" description="mRNA cap binding" evidence="17">
    <location>
        <position position="253"/>
    </location>
</feature>
<comment type="similarity">
    <text evidence="15">Belongs to the class I-like SAM-binding methyltransferase superfamily. mRNA cap 0 methyltransferase family.</text>
</comment>
<evidence type="ECO:0000256" key="3">
    <source>
        <dbReference type="ARBA" id="ARBA00011926"/>
    </source>
</evidence>
<keyword evidence="7 15" id="KW-0949">S-adenosyl-L-methionine</keyword>
<dbReference type="PANTHER" id="PTHR12189">
    <property type="entry name" value="MRNA GUANINE-7- METHYLTRANSFERASE"/>
    <property type="match status" value="1"/>
</dbReference>
<evidence type="ECO:0000256" key="1">
    <source>
        <dbReference type="ARBA" id="ARBA00003378"/>
    </source>
</evidence>
<keyword evidence="10 15" id="KW-0539">Nucleus</keyword>
<comment type="function">
    <text evidence="1">Responsible for methylating the 5'-cap structure of mRNAs.</text>
</comment>
<evidence type="ECO:0000256" key="10">
    <source>
        <dbReference type="ARBA" id="ARBA00023242"/>
    </source>
</evidence>
<feature type="site" description="mRNA cap binding" evidence="17">
    <location>
        <position position="247"/>
    </location>
</feature>
<keyword evidence="4 15" id="KW-0489">Methyltransferase</keyword>
<dbReference type="InterPro" id="IPR016899">
    <property type="entry name" value="mRNA_G-N7_MeTrfase_euk"/>
</dbReference>
<feature type="binding site" evidence="17">
    <location>
        <begin position="216"/>
        <end position="217"/>
    </location>
    <ligand>
        <name>mRNA</name>
        <dbReference type="ChEBI" id="CHEBI:33699"/>
    </ligand>
</feature>
<dbReference type="PROSITE" id="PS51562">
    <property type="entry name" value="RNA_CAP0_MT"/>
    <property type="match status" value="1"/>
</dbReference>
<evidence type="ECO:0000256" key="5">
    <source>
        <dbReference type="ARBA" id="ARBA00022664"/>
    </source>
</evidence>
<feature type="site" description="mRNA cap binding" evidence="17">
    <location>
        <position position="506"/>
    </location>
</feature>
<dbReference type="GO" id="GO:0003723">
    <property type="term" value="F:RNA binding"/>
    <property type="evidence" value="ECO:0007669"/>
    <property type="project" value="UniProtKB-KW"/>
</dbReference>
<sequence length="515" mass="59468">MSANSSLPPKPPHVAKEQEMKRRRVDNGANLEGFSRREYTPAAKPASAYGDIKQKPAWLKNDEKKNLKYEMYGQRSDVVSTSYVRRSTESSNSVTTYKQKHEEQDSRLNRLKRARETVERQVPPRRDETPDDEEKEEEQEDDDESVQPYLHLDVANPSSTRARSNDSYHTFHSRIKDKENRDINSIVRQHYNQRTQQSKRQGPRTSSPIYKLRNFNNTIKYILIGNWAKHDTGSSPLFSVLDLCCGKGGDLNKCEFIKIDQYIGIDISDLSVREAFDRYSKQKARFRPRNGTRVENRYNFQACFATGDCFTQYVPDILEPNFPGIIEKTFPVDTVSTQFALHYAFESEDKVNTLLTNVSKSLRVGGRFIGTIPSSDFIKSKIVDKQYFKDAKTGKVKFGNGLYSVTFDKEPPEDGVFRPPFGNRYSYWLKDAVDDVPEYVVPFEILRAMCEEHNLMLKYKKNFIDIFNQEIPNYFAKLNKNLIDGLKRNDGKYGAEGEEKEAVGFYIGFVFEKVG</sequence>
<keyword evidence="6 15" id="KW-0808">Transferase</keyword>
<evidence type="ECO:0000259" key="19">
    <source>
        <dbReference type="PROSITE" id="PS51562"/>
    </source>
</evidence>
<feature type="region of interest" description="Disordered" evidence="18">
    <location>
        <begin position="190"/>
        <end position="209"/>
    </location>
</feature>
<feature type="site" description="mRNA cap binding" evidence="17">
    <location>
        <position position="278"/>
    </location>
</feature>
<dbReference type="Gene3D" id="3.40.50.150">
    <property type="entry name" value="Vaccinia Virus protein VP39"/>
    <property type="match status" value="1"/>
</dbReference>
<evidence type="ECO:0000313" key="21">
    <source>
        <dbReference type="Proteomes" id="UP000590412"/>
    </source>
</evidence>
<feature type="site" description="mRNA cap binding" evidence="17">
    <location>
        <position position="438"/>
    </location>
</feature>
<name>A0A8X7NMV3_CANPA</name>
<dbReference type="EC" id="2.1.1.56" evidence="3 15"/>
<comment type="catalytic activity">
    <reaction evidence="13">
        <text>a 5'-end (5'-triphosphoguanosine)-ribonucleoside in mRNA + S-adenosyl-L-methionine = a 5'-end (N(7)-methyl 5'-triphosphoguanosine)-ribonucleoside in mRNA + S-adenosyl-L-homocysteine</text>
        <dbReference type="Rhea" id="RHEA:67008"/>
        <dbReference type="Rhea" id="RHEA-COMP:17166"/>
        <dbReference type="Rhea" id="RHEA-COMP:17167"/>
        <dbReference type="ChEBI" id="CHEBI:57856"/>
        <dbReference type="ChEBI" id="CHEBI:59789"/>
        <dbReference type="ChEBI" id="CHEBI:156461"/>
        <dbReference type="ChEBI" id="CHEBI:167617"/>
        <dbReference type="EC" id="2.1.1.56"/>
    </reaction>
</comment>
<dbReference type="GO" id="GO:0005829">
    <property type="term" value="C:cytosol"/>
    <property type="evidence" value="ECO:0007669"/>
    <property type="project" value="EnsemblFungi"/>
</dbReference>